<dbReference type="InterPro" id="IPR036397">
    <property type="entry name" value="RNaseH_sf"/>
</dbReference>
<dbReference type="PANTHER" id="PTHR37984">
    <property type="entry name" value="PROTEIN CBG26694"/>
    <property type="match status" value="1"/>
</dbReference>
<dbReference type="EMBL" id="BLXT01000368">
    <property type="protein sequence ID" value="GFN76193.1"/>
    <property type="molecule type" value="Genomic_DNA"/>
</dbReference>
<name>A0AAV3Y2G1_9GAST</name>
<accession>A0AAV3Y2G1</accession>
<comment type="caution">
    <text evidence="1">The sequence shown here is derived from an EMBL/GenBank/DDBJ whole genome shotgun (WGS) entry which is preliminary data.</text>
</comment>
<sequence length="357" mass="40531">MGLVNQLPYTFAAAEQMLPFWELLKAGSLFHWIDELIRLFNGTNALIISRIYQGVEILDKSRPVCLEGSTDWNREDIGGRCFDDIPNPCPRNLKEKSLRFCFRDIHITGLRHAAADAASRKFVGKPEFISLTAAMFFRNWGVNYQLSSVAFPHSNGRAEVGVKTIKHVNTYNTSLQGSLDTEKFQRSLLQNKNTLDRDTRLSPAKCIFGRPIQDFIPIHPGKYQLHNTWRETLVSLDEALRNRHMCATEGLSEHTRILPPLAVVTASVSRIKLDLIQPNGPRQACLCQFDQYMCAWIALAMLPSARKSFLRKFILVIPWTPIMMAPSYSPTMPTVHNEPTTRNVFPLKPNPQLSPPE</sequence>
<dbReference type="Proteomes" id="UP000735302">
    <property type="component" value="Unassembled WGS sequence"/>
</dbReference>
<dbReference type="InterPro" id="IPR050951">
    <property type="entry name" value="Retrovirus_Pol_polyprotein"/>
</dbReference>
<dbReference type="GO" id="GO:0003676">
    <property type="term" value="F:nucleic acid binding"/>
    <property type="evidence" value="ECO:0007669"/>
    <property type="project" value="InterPro"/>
</dbReference>
<dbReference type="PANTHER" id="PTHR37984:SF7">
    <property type="entry name" value="INTEGRASE CATALYTIC DOMAIN-CONTAINING PROTEIN"/>
    <property type="match status" value="1"/>
</dbReference>
<organism evidence="1 2">
    <name type="scientific">Plakobranchus ocellatus</name>
    <dbReference type="NCBI Taxonomy" id="259542"/>
    <lineage>
        <taxon>Eukaryota</taxon>
        <taxon>Metazoa</taxon>
        <taxon>Spiralia</taxon>
        <taxon>Lophotrochozoa</taxon>
        <taxon>Mollusca</taxon>
        <taxon>Gastropoda</taxon>
        <taxon>Heterobranchia</taxon>
        <taxon>Euthyneura</taxon>
        <taxon>Panpulmonata</taxon>
        <taxon>Sacoglossa</taxon>
        <taxon>Placobranchoidea</taxon>
        <taxon>Plakobranchidae</taxon>
        <taxon>Plakobranchus</taxon>
    </lineage>
</organism>
<evidence type="ECO:0000313" key="2">
    <source>
        <dbReference type="Proteomes" id="UP000735302"/>
    </source>
</evidence>
<keyword evidence="2" id="KW-1185">Reference proteome</keyword>
<dbReference type="Gene3D" id="3.30.420.10">
    <property type="entry name" value="Ribonuclease H-like superfamily/Ribonuclease H"/>
    <property type="match status" value="1"/>
</dbReference>
<reference evidence="1 2" key="1">
    <citation type="journal article" date="2021" name="Elife">
        <title>Chloroplast acquisition without the gene transfer in kleptoplastic sea slugs, Plakobranchus ocellatus.</title>
        <authorList>
            <person name="Maeda T."/>
            <person name="Takahashi S."/>
            <person name="Yoshida T."/>
            <person name="Shimamura S."/>
            <person name="Takaki Y."/>
            <person name="Nagai Y."/>
            <person name="Toyoda A."/>
            <person name="Suzuki Y."/>
            <person name="Arimoto A."/>
            <person name="Ishii H."/>
            <person name="Satoh N."/>
            <person name="Nishiyama T."/>
            <person name="Hasebe M."/>
            <person name="Maruyama T."/>
            <person name="Minagawa J."/>
            <person name="Obokata J."/>
            <person name="Shigenobu S."/>
        </authorList>
    </citation>
    <scope>NUCLEOTIDE SEQUENCE [LARGE SCALE GENOMIC DNA]</scope>
</reference>
<gene>
    <name evidence="1" type="ORF">PoB_000269900</name>
</gene>
<proteinExistence type="predicted"/>
<evidence type="ECO:0000313" key="1">
    <source>
        <dbReference type="EMBL" id="GFN76193.1"/>
    </source>
</evidence>
<dbReference type="AlphaFoldDB" id="A0AAV3Y2G1"/>
<protein>
    <submittedName>
        <fullName evidence="1">Enzymatic polyprotein</fullName>
    </submittedName>
</protein>